<protein>
    <submittedName>
        <fullName evidence="2">Uncharacterized protein</fullName>
    </submittedName>
</protein>
<keyword evidence="3" id="KW-1185">Reference proteome</keyword>
<evidence type="ECO:0000256" key="1">
    <source>
        <dbReference type="SAM" id="Phobius"/>
    </source>
</evidence>
<reference evidence="2" key="1">
    <citation type="journal article" date="2019" name="bioRxiv">
        <title>The Genome of the Zebra Mussel, Dreissena polymorpha: A Resource for Invasive Species Research.</title>
        <authorList>
            <person name="McCartney M.A."/>
            <person name="Auch B."/>
            <person name="Kono T."/>
            <person name="Mallez S."/>
            <person name="Zhang Y."/>
            <person name="Obille A."/>
            <person name="Becker A."/>
            <person name="Abrahante J.E."/>
            <person name="Garbe J."/>
            <person name="Badalamenti J.P."/>
            <person name="Herman A."/>
            <person name="Mangelson H."/>
            <person name="Liachko I."/>
            <person name="Sullivan S."/>
            <person name="Sone E.D."/>
            <person name="Koren S."/>
            <person name="Silverstein K.A.T."/>
            <person name="Beckman K.B."/>
            <person name="Gohl D.M."/>
        </authorList>
    </citation>
    <scope>NUCLEOTIDE SEQUENCE</scope>
    <source>
        <strain evidence="2">Duluth1</strain>
        <tissue evidence="2">Whole animal</tissue>
    </source>
</reference>
<gene>
    <name evidence="2" type="ORF">DPMN_167498</name>
</gene>
<comment type="caution">
    <text evidence="2">The sequence shown here is derived from an EMBL/GenBank/DDBJ whole genome shotgun (WGS) entry which is preliminary data.</text>
</comment>
<dbReference type="AlphaFoldDB" id="A0A9D4F0G1"/>
<evidence type="ECO:0000313" key="2">
    <source>
        <dbReference type="EMBL" id="KAH3789323.1"/>
    </source>
</evidence>
<keyword evidence="1" id="KW-1133">Transmembrane helix</keyword>
<feature type="transmembrane region" description="Helical" evidence="1">
    <location>
        <begin position="61"/>
        <end position="83"/>
    </location>
</feature>
<name>A0A9D4F0G1_DREPO</name>
<keyword evidence="1" id="KW-0812">Transmembrane</keyword>
<feature type="transmembrane region" description="Helical" evidence="1">
    <location>
        <begin position="12"/>
        <end position="34"/>
    </location>
</feature>
<sequence>MDASEVLSATGTCIHILSAVAAFSCITMAISVAADGTSTPYNSSADQYEHSDASSGLGLHIGLGVGFGLLTIAIFVGAGSFYYRRKYVAQRNSEDFNPGSIHMDEFYGSLNTTEFANSYTTLS</sequence>
<accession>A0A9D4F0G1</accession>
<evidence type="ECO:0000313" key="3">
    <source>
        <dbReference type="Proteomes" id="UP000828390"/>
    </source>
</evidence>
<dbReference type="Proteomes" id="UP000828390">
    <property type="component" value="Unassembled WGS sequence"/>
</dbReference>
<dbReference type="EMBL" id="JAIWYP010000008">
    <property type="protein sequence ID" value="KAH3789323.1"/>
    <property type="molecule type" value="Genomic_DNA"/>
</dbReference>
<reference evidence="2" key="2">
    <citation type="submission" date="2020-11" db="EMBL/GenBank/DDBJ databases">
        <authorList>
            <person name="McCartney M.A."/>
            <person name="Auch B."/>
            <person name="Kono T."/>
            <person name="Mallez S."/>
            <person name="Becker A."/>
            <person name="Gohl D.M."/>
            <person name="Silverstein K.A.T."/>
            <person name="Koren S."/>
            <person name="Bechman K.B."/>
            <person name="Herman A."/>
            <person name="Abrahante J.E."/>
            <person name="Garbe J."/>
        </authorList>
    </citation>
    <scope>NUCLEOTIDE SEQUENCE</scope>
    <source>
        <strain evidence="2">Duluth1</strain>
        <tissue evidence="2">Whole animal</tissue>
    </source>
</reference>
<organism evidence="2 3">
    <name type="scientific">Dreissena polymorpha</name>
    <name type="common">Zebra mussel</name>
    <name type="synonym">Mytilus polymorpha</name>
    <dbReference type="NCBI Taxonomy" id="45954"/>
    <lineage>
        <taxon>Eukaryota</taxon>
        <taxon>Metazoa</taxon>
        <taxon>Spiralia</taxon>
        <taxon>Lophotrochozoa</taxon>
        <taxon>Mollusca</taxon>
        <taxon>Bivalvia</taxon>
        <taxon>Autobranchia</taxon>
        <taxon>Heteroconchia</taxon>
        <taxon>Euheterodonta</taxon>
        <taxon>Imparidentia</taxon>
        <taxon>Neoheterodontei</taxon>
        <taxon>Myida</taxon>
        <taxon>Dreissenoidea</taxon>
        <taxon>Dreissenidae</taxon>
        <taxon>Dreissena</taxon>
    </lineage>
</organism>
<proteinExistence type="predicted"/>
<keyword evidence="1" id="KW-0472">Membrane</keyword>